<organism evidence="3 4">
    <name type="scientific">Clostridium estertheticum subsp. estertheticum</name>
    <dbReference type="NCBI Taxonomy" id="1552"/>
    <lineage>
        <taxon>Bacteria</taxon>
        <taxon>Bacillati</taxon>
        <taxon>Bacillota</taxon>
        <taxon>Clostridia</taxon>
        <taxon>Eubacteriales</taxon>
        <taxon>Clostridiaceae</taxon>
        <taxon>Clostridium</taxon>
    </lineage>
</organism>
<keyword evidence="4" id="KW-1185">Reference proteome</keyword>
<evidence type="ECO:0000259" key="2">
    <source>
        <dbReference type="PROSITE" id="PS50937"/>
    </source>
</evidence>
<dbReference type="PROSITE" id="PS50937">
    <property type="entry name" value="HTH_MERR_2"/>
    <property type="match status" value="1"/>
</dbReference>
<name>A0A1J0GHW2_9CLOT</name>
<accession>A0A1J0GHW2</accession>
<protein>
    <submittedName>
        <fullName evidence="3">Multidrug transporter</fullName>
    </submittedName>
</protein>
<proteinExistence type="predicted"/>
<dbReference type="OrthoDB" id="9773308at2"/>
<feature type="domain" description="HTH merR-type" evidence="2">
    <location>
        <begin position="8"/>
        <end position="77"/>
    </location>
</feature>
<evidence type="ECO:0000256" key="1">
    <source>
        <dbReference type="ARBA" id="ARBA00023125"/>
    </source>
</evidence>
<dbReference type="EMBL" id="CP015756">
    <property type="protein sequence ID" value="APC40552.1"/>
    <property type="molecule type" value="Genomic_DNA"/>
</dbReference>
<dbReference type="InterPro" id="IPR011256">
    <property type="entry name" value="Reg_factor_effector_dom_sf"/>
</dbReference>
<dbReference type="AlphaFoldDB" id="A0A1J0GHW2"/>
<dbReference type="Pfam" id="PF13411">
    <property type="entry name" value="MerR_1"/>
    <property type="match status" value="1"/>
</dbReference>
<reference evidence="4" key="1">
    <citation type="journal article" date="2016" name="Front. Microbiol.">
        <title>Complete Genome Sequence of Clostridium estertheticum DSM 8809, a Microbe Identified in Spoiled Vacuum Packed Beef.</title>
        <authorList>
            <person name="Yu Z."/>
            <person name="Gunn L."/>
            <person name="Brennan E."/>
            <person name="Reid R."/>
            <person name="Wall P.G."/>
            <person name="Gaora O.P."/>
            <person name="Hurley D."/>
            <person name="Bolton D."/>
            <person name="Fanning S."/>
        </authorList>
    </citation>
    <scope>NUCLEOTIDE SEQUENCE [LARGE SCALE GENOMIC DNA]</scope>
    <source>
        <strain evidence="4">DSM 8809</strain>
    </source>
</reference>
<dbReference type="Proteomes" id="UP000182569">
    <property type="component" value="Chromosome"/>
</dbReference>
<evidence type="ECO:0000313" key="3">
    <source>
        <dbReference type="EMBL" id="APC40552.1"/>
    </source>
</evidence>
<dbReference type="InterPro" id="IPR029442">
    <property type="entry name" value="GyrI-like"/>
</dbReference>
<dbReference type="CDD" id="cd04782">
    <property type="entry name" value="HTH_BltR"/>
    <property type="match status" value="1"/>
</dbReference>
<dbReference type="RefSeq" id="WP_071612842.1">
    <property type="nucleotide sequence ID" value="NZ_CP015756.1"/>
</dbReference>
<dbReference type="PANTHER" id="PTHR30204">
    <property type="entry name" value="REDOX-CYCLING DRUG-SENSING TRANSCRIPTIONAL ACTIVATOR SOXR"/>
    <property type="match status" value="1"/>
</dbReference>
<dbReference type="InterPro" id="IPR009061">
    <property type="entry name" value="DNA-bd_dom_put_sf"/>
</dbReference>
<dbReference type="STRING" id="1552.A7L45_10960"/>
<keyword evidence="1" id="KW-0238">DNA-binding</keyword>
<dbReference type="PROSITE" id="PS00552">
    <property type="entry name" value="HTH_MERR_1"/>
    <property type="match status" value="1"/>
</dbReference>
<dbReference type="Gene3D" id="1.10.1660.10">
    <property type="match status" value="1"/>
</dbReference>
<dbReference type="InterPro" id="IPR047057">
    <property type="entry name" value="MerR_fam"/>
</dbReference>
<dbReference type="SUPFAM" id="SSF46955">
    <property type="entry name" value="Putative DNA-binding domain"/>
    <property type="match status" value="1"/>
</dbReference>
<dbReference type="InterPro" id="IPR000551">
    <property type="entry name" value="MerR-type_HTH_dom"/>
</dbReference>
<dbReference type="Pfam" id="PF06445">
    <property type="entry name" value="GyrI-like"/>
    <property type="match status" value="1"/>
</dbReference>
<gene>
    <name evidence="3" type="ORF">A7L45_10960</name>
</gene>
<dbReference type="PANTHER" id="PTHR30204:SF85">
    <property type="entry name" value="MULTIDRUG-EFFLUX TRANSPORTER 2 REGULATOR"/>
    <property type="match status" value="1"/>
</dbReference>
<evidence type="ECO:0000313" key="4">
    <source>
        <dbReference type="Proteomes" id="UP000182569"/>
    </source>
</evidence>
<dbReference type="Gene3D" id="3.20.80.10">
    <property type="entry name" value="Regulatory factor, effector binding domain"/>
    <property type="match status" value="1"/>
</dbReference>
<dbReference type="GO" id="GO:0003677">
    <property type="term" value="F:DNA binding"/>
    <property type="evidence" value="ECO:0007669"/>
    <property type="project" value="UniProtKB-KW"/>
</dbReference>
<dbReference type="GO" id="GO:0003700">
    <property type="term" value="F:DNA-binding transcription factor activity"/>
    <property type="evidence" value="ECO:0007669"/>
    <property type="project" value="InterPro"/>
</dbReference>
<sequence length="284" mass="33499">MNEKFNKYFTTGDFAKLCNVKKQTLFHYDDIGIFSPEIRDDNGYRYYSQQQFDLFDVITNLKEINMPLKEIKSYLDNRSPNALIKLFKNKILDIDIEIENLKRIRKLMETKISITEYACIIDYSKIHLEFFDEEYLLLSNSIENVSDNEYFKTLSEHMNYCTLNHINSGYSSCIMISKDNILKGVAKNYSYLYTKLNSKDDVPFTFTKPKGIYCVAYHKGDYNNIDKTYNKILQFLKASNFDIKKYSYEEFLLDEITVKGYENYLTQISVEVESLIEGENSINI</sequence>
<dbReference type="KEGG" id="ceu:A7L45_10960"/>
<dbReference type="SMART" id="SM00422">
    <property type="entry name" value="HTH_MERR"/>
    <property type="match status" value="1"/>
</dbReference>
<dbReference type="SUPFAM" id="SSF55136">
    <property type="entry name" value="Probable bacterial effector-binding domain"/>
    <property type="match status" value="1"/>
</dbReference>